<keyword evidence="13" id="KW-1185">Reference proteome</keyword>
<evidence type="ECO:0000259" key="11">
    <source>
        <dbReference type="PROSITE" id="PS50071"/>
    </source>
</evidence>
<dbReference type="Gene3D" id="1.10.10.60">
    <property type="entry name" value="Homeodomain-like"/>
    <property type="match status" value="1"/>
</dbReference>
<dbReference type="PANTHER" id="PTHR45659:SF4">
    <property type="entry name" value="HOMEOBOX PROTEIN ABDOMINAL-A"/>
    <property type="match status" value="1"/>
</dbReference>
<dbReference type="InterPro" id="IPR017995">
    <property type="entry name" value="Homeobox_antennapedia"/>
</dbReference>
<dbReference type="PROSITE" id="PS50071">
    <property type="entry name" value="HOMEOBOX_2"/>
    <property type="match status" value="1"/>
</dbReference>
<evidence type="ECO:0000256" key="6">
    <source>
        <dbReference type="ARBA" id="ARBA00023242"/>
    </source>
</evidence>
<dbReference type="GO" id="GO:0000122">
    <property type="term" value="P:negative regulation of transcription by RNA polymerase II"/>
    <property type="evidence" value="ECO:0007669"/>
    <property type="project" value="TreeGrafter"/>
</dbReference>
<dbReference type="PANTHER" id="PTHR45659">
    <property type="entry name" value="HOMEOBOX PROTEIN HOX"/>
    <property type="match status" value="1"/>
</dbReference>
<evidence type="ECO:0000256" key="8">
    <source>
        <dbReference type="RuleBase" id="RU000682"/>
    </source>
</evidence>
<dbReference type="InterPro" id="IPR020479">
    <property type="entry name" value="HD_metazoa"/>
</dbReference>
<evidence type="ECO:0000256" key="3">
    <source>
        <dbReference type="ARBA" id="ARBA00022473"/>
    </source>
</evidence>
<dbReference type="SUPFAM" id="SSF46689">
    <property type="entry name" value="Homeodomain-like"/>
    <property type="match status" value="1"/>
</dbReference>
<dbReference type="CDD" id="cd00086">
    <property type="entry name" value="homeodomain"/>
    <property type="match status" value="1"/>
</dbReference>
<feature type="DNA-binding region" description="Homeobox" evidence="7">
    <location>
        <begin position="134"/>
        <end position="193"/>
    </location>
</feature>
<evidence type="ECO:0000256" key="10">
    <source>
        <dbReference type="SAM" id="MobiDB-lite"/>
    </source>
</evidence>
<evidence type="ECO:0000256" key="1">
    <source>
        <dbReference type="ARBA" id="ARBA00004123"/>
    </source>
</evidence>
<dbReference type="InterPro" id="IPR050296">
    <property type="entry name" value="Antp_homeobox"/>
</dbReference>
<evidence type="ECO:0000313" key="12">
    <source>
        <dbReference type="EnsemblMetazoa" id="XP_014240121.1"/>
    </source>
</evidence>
<dbReference type="GO" id="GO:0009952">
    <property type="term" value="P:anterior/posterior pattern specification"/>
    <property type="evidence" value="ECO:0007669"/>
    <property type="project" value="TreeGrafter"/>
</dbReference>
<dbReference type="InterPro" id="IPR001827">
    <property type="entry name" value="Homeobox_Antennapedia_CS"/>
</dbReference>
<dbReference type="Proteomes" id="UP000494040">
    <property type="component" value="Unassembled WGS sequence"/>
</dbReference>
<evidence type="ECO:0000313" key="13">
    <source>
        <dbReference type="Proteomes" id="UP000494040"/>
    </source>
</evidence>
<feature type="region of interest" description="Disordered" evidence="10">
    <location>
        <begin position="79"/>
        <end position="115"/>
    </location>
</feature>
<evidence type="ECO:0000256" key="9">
    <source>
        <dbReference type="RuleBase" id="RU004442"/>
    </source>
</evidence>
<comment type="similarity">
    <text evidence="2 9">Belongs to the Antp homeobox family.</text>
</comment>
<evidence type="ECO:0000256" key="5">
    <source>
        <dbReference type="ARBA" id="ARBA00023155"/>
    </source>
</evidence>
<organism evidence="12 13">
    <name type="scientific">Cimex lectularius</name>
    <name type="common">Bed bug</name>
    <name type="synonym">Acanthia lectularia</name>
    <dbReference type="NCBI Taxonomy" id="79782"/>
    <lineage>
        <taxon>Eukaryota</taxon>
        <taxon>Metazoa</taxon>
        <taxon>Ecdysozoa</taxon>
        <taxon>Arthropoda</taxon>
        <taxon>Hexapoda</taxon>
        <taxon>Insecta</taxon>
        <taxon>Pterygota</taxon>
        <taxon>Neoptera</taxon>
        <taxon>Paraneoptera</taxon>
        <taxon>Hemiptera</taxon>
        <taxon>Heteroptera</taxon>
        <taxon>Panheteroptera</taxon>
        <taxon>Cimicomorpha</taxon>
        <taxon>Cimicidae</taxon>
        <taxon>Cimex</taxon>
    </lineage>
</organism>
<dbReference type="Pfam" id="PF00046">
    <property type="entry name" value="Homeodomain"/>
    <property type="match status" value="1"/>
</dbReference>
<evidence type="ECO:0000256" key="2">
    <source>
        <dbReference type="ARBA" id="ARBA00009107"/>
    </source>
</evidence>
<name>A0A8I6R7A9_CIMLE</name>
<dbReference type="GO" id="GO:0000981">
    <property type="term" value="F:DNA-binding transcription factor activity, RNA polymerase II-specific"/>
    <property type="evidence" value="ECO:0007669"/>
    <property type="project" value="InterPro"/>
</dbReference>
<dbReference type="PRINTS" id="PR00024">
    <property type="entry name" value="HOMEOBOX"/>
</dbReference>
<keyword evidence="4 7" id="KW-0238">DNA-binding</keyword>
<sequence length="235" mass="28134">MSSTYVNNPRQQDLEGFWNQEYYSAGYYNQYPNFWKAQDCQYQKQDLHQRNLPYSQEQKFQPATDLQYYQYPYQHTIPRQDEKPFVNRDNNNGSPQKPHLPTPPPENPVPEHPSQDVIYPWMKSQHCSRKSPGAKRTRQTYTKHQTLELEKEFYYNKYLSRKRRVEISHELCLTERQIKIWFQNRRMKLKKEIVKPAMDAATVPMVSSTTLSSENQIFAKMEQMPDTILGLDQPM</sequence>
<feature type="compositionally biased region" description="Pro residues" evidence="10">
    <location>
        <begin position="98"/>
        <end position="111"/>
    </location>
</feature>
<keyword evidence="5 7" id="KW-0371">Homeobox</keyword>
<dbReference type="AlphaFoldDB" id="A0A8I6R7A9"/>
<dbReference type="SMART" id="SM00389">
    <property type="entry name" value="HOX"/>
    <property type="match status" value="1"/>
</dbReference>
<proteinExistence type="inferred from homology"/>
<gene>
    <name evidence="12" type="primary">106661334</name>
</gene>
<dbReference type="GO" id="GO:0000978">
    <property type="term" value="F:RNA polymerase II cis-regulatory region sequence-specific DNA binding"/>
    <property type="evidence" value="ECO:0007669"/>
    <property type="project" value="TreeGrafter"/>
</dbReference>
<protein>
    <recommendedName>
        <fullName evidence="11">Homeobox domain-containing protein</fullName>
    </recommendedName>
</protein>
<evidence type="ECO:0000256" key="7">
    <source>
        <dbReference type="PROSITE-ProRule" id="PRU00108"/>
    </source>
</evidence>
<dbReference type="PROSITE" id="PS00032">
    <property type="entry name" value="ANTENNAPEDIA"/>
    <property type="match status" value="1"/>
</dbReference>
<dbReference type="OMA" id="HELCLTE"/>
<dbReference type="InterPro" id="IPR009057">
    <property type="entry name" value="Homeodomain-like_sf"/>
</dbReference>
<dbReference type="InterPro" id="IPR001356">
    <property type="entry name" value="HD"/>
</dbReference>
<dbReference type="InterPro" id="IPR017970">
    <property type="entry name" value="Homeobox_CS"/>
</dbReference>
<dbReference type="PROSITE" id="PS00027">
    <property type="entry name" value="HOMEOBOX_1"/>
    <property type="match status" value="1"/>
</dbReference>
<dbReference type="GO" id="GO:0005634">
    <property type="term" value="C:nucleus"/>
    <property type="evidence" value="ECO:0007669"/>
    <property type="project" value="UniProtKB-SubCell"/>
</dbReference>
<feature type="domain" description="Homeobox" evidence="11">
    <location>
        <begin position="132"/>
        <end position="192"/>
    </location>
</feature>
<comment type="subcellular location">
    <subcellularLocation>
        <location evidence="1 7 8">Nucleus</location>
    </subcellularLocation>
</comment>
<keyword evidence="6 7" id="KW-0539">Nucleus</keyword>
<dbReference type="OrthoDB" id="6159439at2759"/>
<accession>A0A8I6R7A9</accession>
<dbReference type="KEGG" id="clec:106661334"/>
<evidence type="ECO:0000256" key="4">
    <source>
        <dbReference type="ARBA" id="ARBA00023125"/>
    </source>
</evidence>
<dbReference type="PRINTS" id="PR00025">
    <property type="entry name" value="ANTENNAPEDIA"/>
</dbReference>
<reference evidence="12" key="1">
    <citation type="submission" date="2022-01" db="UniProtKB">
        <authorList>
            <consortium name="EnsemblMetazoa"/>
        </authorList>
    </citation>
    <scope>IDENTIFICATION</scope>
</reference>
<dbReference type="EnsemblMetazoa" id="XM_014384635.2">
    <property type="protein sequence ID" value="XP_014240121.1"/>
    <property type="gene ID" value="LOC106661334"/>
</dbReference>
<keyword evidence="3" id="KW-0217">Developmental protein</keyword>